<accession>A0AA38RTD5</accession>
<feature type="region of interest" description="Disordered" evidence="1">
    <location>
        <begin position="291"/>
        <end position="462"/>
    </location>
</feature>
<gene>
    <name evidence="2" type="ORF">NKR23_g811</name>
</gene>
<feature type="compositionally biased region" description="Polar residues" evidence="1">
    <location>
        <begin position="354"/>
        <end position="368"/>
    </location>
</feature>
<evidence type="ECO:0000313" key="2">
    <source>
        <dbReference type="EMBL" id="KAJ9156418.1"/>
    </source>
</evidence>
<dbReference type="AlphaFoldDB" id="A0AA38RTD5"/>
<feature type="region of interest" description="Disordered" evidence="1">
    <location>
        <begin position="65"/>
        <end position="89"/>
    </location>
</feature>
<organism evidence="2 3">
    <name type="scientific">Pleurostoma richardsiae</name>
    <dbReference type="NCBI Taxonomy" id="41990"/>
    <lineage>
        <taxon>Eukaryota</taxon>
        <taxon>Fungi</taxon>
        <taxon>Dikarya</taxon>
        <taxon>Ascomycota</taxon>
        <taxon>Pezizomycotina</taxon>
        <taxon>Sordariomycetes</taxon>
        <taxon>Sordariomycetidae</taxon>
        <taxon>Calosphaeriales</taxon>
        <taxon>Pleurostomataceae</taxon>
        <taxon>Pleurostoma</taxon>
    </lineage>
</organism>
<sequence>MSFTAQFHMPGAYHFEAPTSTSTSSALNAGIFRPPISPSASSYNLSKSIGSLYSEDTSVHATPAAFPCRKRNRDQPHSAEGNHDTSGDSALDTASIRYILAGQIDTPNGQPGAESGDMMEESVYSDIDYRRALGSKRAHDTDLESPSSRFANLQIAGTPGAAQTPRSAGWSTLALNTIGGVVGKVWEFCKGGAFTGFYAGGGKGYAINNSTPTSSPPGYGNKPWCSEHDIPSLQNDADNVGITHTPGTFPAADYSMHDLGVFNTPDSTPQPAAKRRQVRENDELRRNWVMVDEPPSQVLSNTKRTSTASSAFSRTPGRPSSRQQPRYTMPTASSGRKISVPVPRLSERPGIVQRRTSLRISHAGSPSLNAREPASFAPPRSPRPRTTSAAPAFTPSRITMPAQQPPTASPNPFARAASPRPPSQQATAAPSLFGSASSKHRRTTSSASAAPTTAAPTATWRNTELGVGDIEASPRLNAEAKQLASRKLAAERDTDARIEAFNVRLRDMIRQGREALGTTVEVQETGVDDDAWDDE</sequence>
<feature type="compositionally biased region" description="Basic and acidic residues" evidence="1">
    <location>
        <begin position="73"/>
        <end position="86"/>
    </location>
</feature>
<feature type="compositionally biased region" description="Polar residues" evidence="1">
    <location>
        <begin position="318"/>
        <end position="336"/>
    </location>
</feature>
<name>A0AA38RTD5_9PEZI</name>
<dbReference type="Proteomes" id="UP001174694">
    <property type="component" value="Unassembled WGS sequence"/>
</dbReference>
<feature type="compositionally biased region" description="Low complexity" evidence="1">
    <location>
        <begin position="302"/>
        <end position="315"/>
    </location>
</feature>
<evidence type="ECO:0000256" key="1">
    <source>
        <dbReference type="SAM" id="MobiDB-lite"/>
    </source>
</evidence>
<comment type="caution">
    <text evidence="2">The sequence shown here is derived from an EMBL/GenBank/DDBJ whole genome shotgun (WGS) entry which is preliminary data.</text>
</comment>
<keyword evidence="3" id="KW-1185">Reference proteome</keyword>
<reference evidence="2" key="1">
    <citation type="submission" date="2022-07" db="EMBL/GenBank/DDBJ databases">
        <title>Fungi with potential for degradation of polypropylene.</title>
        <authorList>
            <person name="Gostincar C."/>
        </authorList>
    </citation>
    <scope>NUCLEOTIDE SEQUENCE</scope>
    <source>
        <strain evidence="2">EXF-13308</strain>
    </source>
</reference>
<dbReference type="EMBL" id="JANBVO010000002">
    <property type="protein sequence ID" value="KAJ9156418.1"/>
    <property type="molecule type" value="Genomic_DNA"/>
</dbReference>
<protein>
    <submittedName>
        <fullName evidence="2">Uncharacterized protein</fullName>
    </submittedName>
</protein>
<feature type="compositionally biased region" description="Low complexity" evidence="1">
    <location>
        <begin position="410"/>
        <end position="437"/>
    </location>
</feature>
<evidence type="ECO:0000313" key="3">
    <source>
        <dbReference type="Proteomes" id="UP001174694"/>
    </source>
</evidence>
<feature type="compositionally biased region" description="Low complexity" evidence="1">
    <location>
        <begin position="373"/>
        <end position="397"/>
    </location>
</feature>
<feature type="compositionally biased region" description="Low complexity" evidence="1">
    <location>
        <begin position="444"/>
        <end position="459"/>
    </location>
</feature>
<proteinExistence type="predicted"/>